<comment type="subcellular location">
    <subcellularLocation>
        <location evidence="1">Membrane</location>
        <topology evidence="1">Multi-pass membrane protein</topology>
    </subcellularLocation>
</comment>
<feature type="transmembrane region" description="Helical" evidence="5">
    <location>
        <begin position="81"/>
        <end position="103"/>
    </location>
</feature>
<dbReference type="EMBL" id="JARQWQ010000006">
    <property type="protein sequence ID" value="KAK2571090.1"/>
    <property type="molecule type" value="Genomic_DNA"/>
</dbReference>
<feature type="non-terminal residue" evidence="6">
    <location>
        <position position="1"/>
    </location>
</feature>
<gene>
    <name evidence="6" type="ORF">P5673_003648</name>
</gene>
<dbReference type="PANTHER" id="PTHR43184">
    <property type="entry name" value="MAJOR FACILITATOR SUPERFAMILY TRANSPORTER 16, ISOFORM B"/>
    <property type="match status" value="1"/>
</dbReference>
<proteinExistence type="predicted"/>
<keyword evidence="2 5" id="KW-0812">Transmembrane</keyword>
<keyword evidence="3 5" id="KW-1133">Transmembrane helix</keyword>
<sequence length="199" mass="22202">YSCFHATRKAFSNVKDTMQKEWTRNPAIHDPPKLWESRNFFKDEHHAELFLGAMDTTFLLAYAVGLYISGILGDRFNLTRVLAFGMCSSAVMVFMFGTVSKWIGVYNIWYYGVFMALNGLFQSTGWPCVVAVMGNCRGIVFGIWSANASVGNIFGALEVAAILDYGYEYAMLVPAVVLFAFGILTFFCLVPSPDMLGKQ</sequence>
<dbReference type="Pfam" id="PF07690">
    <property type="entry name" value="MFS_1"/>
    <property type="match status" value="1"/>
</dbReference>
<dbReference type="GO" id="GO:0005789">
    <property type="term" value="C:endoplasmic reticulum membrane"/>
    <property type="evidence" value="ECO:0007669"/>
    <property type="project" value="TreeGrafter"/>
</dbReference>
<evidence type="ECO:0000313" key="7">
    <source>
        <dbReference type="Proteomes" id="UP001249851"/>
    </source>
</evidence>
<dbReference type="AlphaFoldDB" id="A0AAD9R1J1"/>
<keyword evidence="7" id="KW-1185">Reference proteome</keyword>
<accession>A0AAD9R1J1</accession>
<protein>
    <submittedName>
        <fullName evidence="6">Sugar phosphate exchanger 3</fullName>
    </submittedName>
</protein>
<evidence type="ECO:0000256" key="4">
    <source>
        <dbReference type="ARBA" id="ARBA00023136"/>
    </source>
</evidence>
<feature type="transmembrane region" description="Helical" evidence="5">
    <location>
        <begin position="49"/>
        <end position="69"/>
    </location>
</feature>
<dbReference type="InterPro" id="IPR011701">
    <property type="entry name" value="MFS"/>
</dbReference>
<feature type="transmembrane region" description="Helical" evidence="5">
    <location>
        <begin position="109"/>
        <end position="132"/>
    </location>
</feature>
<evidence type="ECO:0000256" key="5">
    <source>
        <dbReference type="SAM" id="Phobius"/>
    </source>
</evidence>
<dbReference type="PANTHER" id="PTHR43184:SF12">
    <property type="entry name" value="SUGAR PHOSPHATE EXCHANGER 3"/>
    <property type="match status" value="1"/>
</dbReference>
<evidence type="ECO:0000256" key="3">
    <source>
        <dbReference type="ARBA" id="ARBA00022989"/>
    </source>
</evidence>
<comment type="caution">
    <text evidence="6">The sequence shown here is derived from an EMBL/GenBank/DDBJ whole genome shotgun (WGS) entry which is preliminary data.</text>
</comment>
<dbReference type="InterPro" id="IPR036259">
    <property type="entry name" value="MFS_trans_sf"/>
</dbReference>
<evidence type="ECO:0000256" key="1">
    <source>
        <dbReference type="ARBA" id="ARBA00004141"/>
    </source>
</evidence>
<organism evidence="6 7">
    <name type="scientific">Acropora cervicornis</name>
    <name type="common">Staghorn coral</name>
    <dbReference type="NCBI Taxonomy" id="6130"/>
    <lineage>
        <taxon>Eukaryota</taxon>
        <taxon>Metazoa</taxon>
        <taxon>Cnidaria</taxon>
        <taxon>Anthozoa</taxon>
        <taxon>Hexacorallia</taxon>
        <taxon>Scleractinia</taxon>
        <taxon>Astrocoeniina</taxon>
        <taxon>Acroporidae</taxon>
        <taxon>Acropora</taxon>
    </lineage>
</organism>
<dbReference type="Gene3D" id="1.20.1250.20">
    <property type="entry name" value="MFS general substrate transporter like domains"/>
    <property type="match status" value="1"/>
</dbReference>
<feature type="transmembrane region" description="Helical" evidence="5">
    <location>
        <begin position="169"/>
        <end position="190"/>
    </location>
</feature>
<feature type="transmembrane region" description="Helical" evidence="5">
    <location>
        <begin position="139"/>
        <end position="163"/>
    </location>
</feature>
<reference evidence="6" key="2">
    <citation type="journal article" date="2023" name="Science">
        <title>Genomic signatures of disease resistance in endangered staghorn corals.</title>
        <authorList>
            <person name="Vollmer S.V."/>
            <person name="Selwyn J.D."/>
            <person name="Despard B.A."/>
            <person name="Roesel C.L."/>
        </authorList>
    </citation>
    <scope>NUCLEOTIDE SEQUENCE</scope>
    <source>
        <strain evidence="6">K2</strain>
    </source>
</reference>
<evidence type="ECO:0000313" key="6">
    <source>
        <dbReference type="EMBL" id="KAK2571090.1"/>
    </source>
</evidence>
<dbReference type="Proteomes" id="UP001249851">
    <property type="component" value="Unassembled WGS sequence"/>
</dbReference>
<keyword evidence="4 5" id="KW-0472">Membrane</keyword>
<reference evidence="6" key="1">
    <citation type="journal article" date="2023" name="G3 (Bethesda)">
        <title>Whole genome assembly and annotation of the endangered Caribbean coral Acropora cervicornis.</title>
        <authorList>
            <person name="Selwyn J.D."/>
            <person name="Vollmer S.V."/>
        </authorList>
    </citation>
    <scope>NUCLEOTIDE SEQUENCE</scope>
    <source>
        <strain evidence="6">K2</strain>
    </source>
</reference>
<dbReference type="SUPFAM" id="SSF103473">
    <property type="entry name" value="MFS general substrate transporter"/>
    <property type="match status" value="1"/>
</dbReference>
<name>A0AAD9R1J1_ACRCE</name>
<dbReference type="GO" id="GO:0022857">
    <property type="term" value="F:transmembrane transporter activity"/>
    <property type="evidence" value="ECO:0007669"/>
    <property type="project" value="InterPro"/>
</dbReference>
<evidence type="ECO:0000256" key="2">
    <source>
        <dbReference type="ARBA" id="ARBA00022692"/>
    </source>
</evidence>